<dbReference type="AlphaFoldDB" id="A0A6P5L055"/>
<name>A0A6P5L055_PHACI</name>
<evidence type="ECO:0000256" key="3">
    <source>
        <dbReference type="ARBA" id="ARBA00022525"/>
    </source>
</evidence>
<protein>
    <recommendedName>
        <fullName evidence="5">Beta-microseminoprotein</fullName>
    </recommendedName>
</protein>
<dbReference type="GO" id="GO:0005576">
    <property type="term" value="C:extracellular region"/>
    <property type="evidence" value="ECO:0007669"/>
    <property type="project" value="UniProtKB-SubCell"/>
</dbReference>
<evidence type="ECO:0000256" key="1">
    <source>
        <dbReference type="ARBA" id="ARBA00004613"/>
    </source>
</evidence>
<gene>
    <name evidence="7" type="primary">LOC110213924</name>
</gene>
<dbReference type="PANTHER" id="PTHR10500:SF7">
    <property type="entry name" value="BETA-MICROSEMINOPROTEIN"/>
    <property type="match status" value="1"/>
</dbReference>
<dbReference type="InterPro" id="IPR008735">
    <property type="entry name" value="PSP94"/>
</dbReference>
<dbReference type="RefSeq" id="XP_020850154.1">
    <property type="nucleotide sequence ID" value="XM_020994495.1"/>
</dbReference>
<dbReference type="Gene3D" id="2.20.25.590">
    <property type="match status" value="1"/>
</dbReference>
<dbReference type="InParanoid" id="A0A6P5L055"/>
<dbReference type="Gene3D" id="2.10.70.10">
    <property type="entry name" value="Complement Module, domain 1"/>
    <property type="match status" value="1"/>
</dbReference>
<dbReference type="PANTHER" id="PTHR10500">
    <property type="entry name" value="BETA-MICROSEMINOPROTEIN"/>
    <property type="match status" value="1"/>
</dbReference>
<reference evidence="7" key="1">
    <citation type="submission" date="2025-08" db="UniProtKB">
        <authorList>
            <consortium name="RefSeq"/>
        </authorList>
    </citation>
    <scope>IDENTIFICATION</scope>
    <source>
        <tissue evidence="7">Spleen</tissue>
    </source>
</reference>
<keyword evidence="6" id="KW-1185">Reference proteome</keyword>
<evidence type="ECO:0000313" key="7">
    <source>
        <dbReference type="RefSeq" id="XP_020850154.1"/>
    </source>
</evidence>
<comment type="similarity">
    <text evidence="2 5">Belongs to the beta-microseminoprotein family.</text>
</comment>
<evidence type="ECO:0000256" key="5">
    <source>
        <dbReference type="RuleBase" id="RU364124"/>
    </source>
</evidence>
<comment type="subcellular location">
    <subcellularLocation>
        <location evidence="1 5">Secreted</location>
    </subcellularLocation>
</comment>
<keyword evidence="4" id="KW-1015">Disulfide bond</keyword>
<dbReference type="GeneID" id="110213924"/>
<keyword evidence="3 5" id="KW-0964">Secreted</keyword>
<evidence type="ECO:0000256" key="4">
    <source>
        <dbReference type="ARBA" id="ARBA00023157"/>
    </source>
</evidence>
<dbReference type="KEGG" id="pcw:110213924"/>
<proteinExistence type="inferred from homology"/>
<sequence>MYIGLEITPGAPIKGCRDVDGTMRDFGSQWLSNCNLCTCDETSGIECCSTLRRPVEYDRDKCKEIFNKFTCMITVVRKDDSSIICRVTRYTG</sequence>
<dbReference type="Proteomes" id="UP000515140">
    <property type="component" value="Unplaced"/>
</dbReference>
<accession>A0A6P5L055</accession>
<organism evidence="6 7">
    <name type="scientific">Phascolarctos cinereus</name>
    <name type="common">Koala</name>
    <dbReference type="NCBI Taxonomy" id="38626"/>
    <lineage>
        <taxon>Eukaryota</taxon>
        <taxon>Metazoa</taxon>
        <taxon>Chordata</taxon>
        <taxon>Craniata</taxon>
        <taxon>Vertebrata</taxon>
        <taxon>Euteleostomi</taxon>
        <taxon>Mammalia</taxon>
        <taxon>Metatheria</taxon>
        <taxon>Diprotodontia</taxon>
        <taxon>Phascolarctidae</taxon>
        <taxon>Phascolarctos</taxon>
    </lineage>
</organism>
<dbReference type="Pfam" id="PF05825">
    <property type="entry name" value="PSP94"/>
    <property type="match status" value="1"/>
</dbReference>
<evidence type="ECO:0000256" key="2">
    <source>
        <dbReference type="ARBA" id="ARBA00010352"/>
    </source>
</evidence>
<evidence type="ECO:0000313" key="6">
    <source>
        <dbReference type="Proteomes" id="UP000515140"/>
    </source>
</evidence>